<keyword evidence="3 4" id="KW-0408">Iron</keyword>
<keyword evidence="7" id="KW-1185">Reference proteome</keyword>
<dbReference type="InterPro" id="IPR011429">
    <property type="entry name" value="Cyt_c_Planctomycete-type"/>
</dbReference>
<dbReference type="AlphaFoldDB" id="A0A225DLT8"/>
<evidence type="ECO:0000256" key="1">
    <source>
        <dbReference type="ARBA" id="ARBA00022617"/>
    </source>
</evidence>
<gene>
    <name evidence="6" type="ORF">FRUB_05503</name>
</gene>
<accession>A0A225DLT8</accession>
<evidence type="ECO:0000256" key="2">
    <source>
        <dbReference type="ARBA" id="ARBA00022723"/>
    </source>
</evidence>
<proteinExistence type="predicted"/>
<dbReference type="EMBL" id="NIDE01000008">
    <property type="protein sequence ID" value="OWK40584.1"/>
    <property type="molecule type" value="Genomic_DNA"/>
</dbReference>
<dbReference type="Pfam" id="PF07583">
    <property type="entry name" value="PSCyt2"/>
    <property type="match status" value="1"/>
</dbReference>
<dbReference type="GO" id="GO:0009055">
    <property type="term" value="F:electron transfer activity"/>
    <property type="evidence" value="ECO:0007669"/>
    <property type="project" value="InterPro"/>
</dbReference>
<dbReference type="InterPro" id="IPR022655">
    <property type="entry name" value="DUF1553"/>
</dbReference>
<dbReference type="PANTHER" id="PTHR35889:SF3">
    <property type="entry name" value="F-BOX DOMAIN-CONTAINING PROTEIN"/>
    <property type="match status" value="1"/>
</dbReference>
<dbReference type="InterPro" id="IPR009056">
    <property type="entry name" value="Cyt_c-like_dom"/>
</dbReference>
<dbReference type="RefSeq" id="WP_088256482.1">
    <property type="nucleotide sequence ID" value="NZ_NIDE01000008.1"/>
</dbReference>
<dbReference type="Pfam" id="PF07587">
    <property type="entry name" value="PSD1"/>
    <property type="match status" value="1"/>
</dbReference>
<dbReference type="SUPFAM" id="SSF46626">
    <property type="entry name" value="Cytochrome c"/>
    <property type="match status" value="1"/>
</dbReference>
<feature type="domain" description="Cytochrome c" evidence="5">
    <location>
        <begin position="33"/>
        <end position="129"/>
    </location>
</feature>
<evidence type="ECO:0000313" key="6">
    <source>
        <dbReference type="EMBL" id="OWK40584.1"/>
    </source>
</evidence>
<dbReference type="InterPro" id="IPR011444">
    <property type="entry name" value="DUF1549"/>
</dbReference>
<comment type="caution">
    <text evidence="6">The sequence shown here is derived from an EMBL/GenBank/DDBJ whole genome shotgun (WGS) entry which is preliminary data.</text>
</comment>
<evidence type="ECO:0000256" key="4">
    <source>
        <dbReference type="PROSITE-ProRule" id="PRU00433"/>
    </source>
</evidence>
<reference evidence="7" key="1">
    <citation type="submission" date="2017-06" db="EMBL/GenBank/DDBJ databases">
        <title>Genome analysis of Fimbriiglobus ruber SP5, the first member of the order Planctomycetales with confirmed chitinolytic capability.</title>
        <authorList>
            <person name="Ravin N.V."/>
            <person name="Rakitin A.L."/>
            <person name="Ivanova A.A."/>
            <person name="Beletsky A.V."/>
            <person name="Kulichevskaya I.S."/>
            <person name="Mardanov A.V."/>
            <person name="Dedysh S.N."/>
        </authorList>
    </citation>
    <scope>NUCLEOTIDE SEQUENCE [LARGE SCALE GENOMIC DNA]</scope>
    <source>
        <strain evidence="7">SP5</strain>
    </source>
</reference>
<protein>
    <recommendedName>
        <fullName evidence="5">Cytochrome c domain-containing protein</fullName>
    </recommendedName>
</protein>
<keyword evidence="1 4" id="KW-0349">Heme</keyword>
<organism evidence="6 7">
    <name type="scientific">Fimbriiglobus ruber</name>
    <dbReference type="NCBI Taxonomy" id="1908690"/>
    <lineage>
        <taxon>Bacteria</taxon>
        <taxon>Pseudomonadati</taxon>
        <taxon>Planctomycetota</taxon>
        <taxon>Planctomycetia</taxon>
        <taxon>Gemmatales</taxon>
        <taxon>Gemmataceae</taxon>
        <taxon>Fimbriiglobus</taxon>
    </lineage>
</organism>
<evidence type="ECO:0000313" key="7">
    <source>
        <dbReference type="Proteomes" id="UP000214646"/>
    </source>
</evidence>
<dbReference type="GO" id="GO:0020037">
    <property type="term" value="F:heme binding"/>
    <property type="evidence" value="ECO:0007669"/>
    <property type="project" value="InterPro"/>
</dbReference>
<keyword evidence="2 4" id="KW-0479">Metal-binding</keyword>
<dbReference type="InterPro" id="IPR036909">
    <property type="entry name" value="Cyt_c-like_dom_sf"/>
</dbReference>
<evidence type="ECO:0000256" key="3">
    <source>
        <dbReference type="ARBA" id="ARBA00023004"/>
    </source>
</evidence>
<dbReference type="Proteomes" id="UP000214646">
    <property type="component" value="Unassembled WGS sequence"/>
</dbReference>
<sequence length="1117" mass="123492">MLSRWSGVCRAIVRTAIPFAILFLFPILGTSAADPVEANEFFEANVRPVFVEMCGKCHGAKKQQGGLRLDSRATTLAGGETGPAVVAGQPDKSLLITAVRRKGDLKMPPDAPLKDAQIAALTRWVELGAPWPADKSTAQSGGTTQATTHWAFQPVRNHEPPTVREAAWVRTPVDRFVLARLEAEGLRPSQVADKRTLIRRATYDLTGLPPTPAEVEAFVRDESPTAYARLIDRLLASPRYGEQWGRHWLDVARYSDAKGYVYAREERFWVHAWAYRDWVIRALNQDMPYDRFLTLQLAADQVAPNDPPAQAAMGYLTLGRRFLGVSHDIIDDRIDVVTRGMLGLSASCARCHDHKFDPIPTDDYYSLYGIFRSCSERQVPAGGPAPKGAEGEAFARGLAERQKKLDDALALRRNEASARARARVGDYLEAQLELSKYPEEGFDQILSPNDVIPETVRRWRDYLARTAANRDRIFAPWHSFARLSPAEFLTRAAEVCKELVARPKNEVNPLVLAAFVVPPRDMREVARRYGSLFARVGTPKELAGALAGGPAAPVLGHADPDEDAVRRVLFGPDSPCSVPDEPIVNVEAFLPTREIEAIWKLQAEVDRWLIRATVPSAYATVLVDRAVPTNARVFRRGNPATPGAEVPRQFLGILAGPGRQPFHEGSGRVELARAITSPTNPLTARVMVNRVWLHHFGAGLVRTPSDFGTRAEPPSHPELLDWLAQRFMADGWSLKTLHRQIMLSAVYQQASTGSTDPTTLARDPENRLLWRMNARRLTFEELRDSLFAVTAELDLREGGKPVDLLAAPYPPRRAVYGLVDREYFPNLLRTFDFANPDLHIPQRSETTVPQQALFFLNHQLPIDRAKTLAKNPTVIAATTPEEKVARLYRLIYQRDATPTQVRASVGLVQAAEEDARPTVMRPKAWTYGYGAYDPKAGKLTSFHPLPYFTGSAWQGGPNWPDASLGWTQLTATGGHPGNDLTHAAVRRWTAPRDCVVRISSELVHDVAQGDGVRASIVSSRHGLLKSVVAHNSRVDVSVPLVVVRAGDTIDFVVDIRDGLNNDQHLWSPTISVVTVGGGTGSTWNAKTEFGGTTRPALGPWEQLAQTLLMANEFSFVD</sequence>
<dbReference type="Pfam" id="PF07635">
    <property type="entry name" value="PSCyt1"/>
    <property type="match status" value="1"/>
</dbReference>
<name>A0A225DLT8_9BACT</name>
<dbReference type="GO" id="GO:0046872">
    <property type="term" value="F:metal ion binding"/>
    <property type="evidence" value="ECO:0007669"/>
    <property type="project" value="UniProtKB-KW"/>
</dbReference>
<dbReference type="PROSITE" id="PS51007">
    <property type="entry name" value="CYTC"/>
    <property type="match status" value="1"/>
</dbReference>
<dbReference type="OrthoDB" id="127107at2"/>
<dbReference type="PANTHER" id="PTHR35889">
    <property type="entry name" value="CYCLOINULO-OLIGOSACCHARIDE FRUCTANOTRANSFERASE-RELATED"/>
    <property type="match status" value="1"/>
</dbReference>
<evidence type="ECO:0000259" key="5">
    <source>
        <dbReference type="PROSITE" id="PS51007"/>
    </source>
</evidence>